<organism evidence="1 2">
    <name type="scientific">Cloacibacterium normanense</name>
    <dbReference type="NCBI Taxonomy" id="237258"/>
    <lineage>
        <taxon>Bacteria</taxon>
        <taxon>Pseudomonadati</taxon>
        <taxon>Bacteroidota</taxon>
        <taxon>Flavobacteriia</taxon>
        <taxon>Flavobacteriales</taxon>
        <taxon>Weeksellaceae</taxon>
    </lineage>
</organism>
<comment type="caution">
    <text evidence="1">The sequence shown here is derived from an EMBL/GenBank/DDBJ whole genome shotgun (WGS) entry which is preliminary data.</text>
</comment>
<dbReference type="EMBL" id="PTPZ01000001">
    <property type="protein sequence ID" value="PPZ92594.1"/>
    <property type="molecule type" value="Genomic_DNA"/>
</dbReference>
<dbReference type="Proteomes" id="UP000238565">
    <property type="component" value="Unassembled WGS sequence"/>
</dbReference>
<reference evidence="1 2" key="1">
    <citation type="submission" date="2018-02" db="EMBL/GenBank/DDBJ databases">
        <title>Draft genome sequence of bacterial isolates from marine environment.</title>
        <authorList>
            <person name="Singh S.K."/>
            <person name="Hill R."/>
            <person name="Major S."/>
            <person name="Cai H."/>
            <person name="Li Y."/>
        </authorList>
    </citation>
    <scope>NUCLEOTIDE SEQUENCE [LARGE SCALE GENOMIC DNA]</scope>
    <source>
        <strain evidence="1 2">IMET F</strain>
    </source>
</reference>
<accession>A0A2S7I7R6</accession>
<evidence type="ECO:0000313" key="1">
    <source>
        <dbReference type="EMBL" id="PPZ92594.1"/>
    </source>
</evidence>
<protein>
    <submittedName>
        <fullName evidence="1">Uncharacterized protein</fullName>
    </submittedName>
</protein>
<proteinExistence type="predicted"/>
<evidence type="ECO:0000313" key="2">
    <source>
        <dbReference type="Proteomes" id="UP000238565"/>
    </source>
</evidence>
<gene>
    <name evidence="1" type="ORF">C3729_00845</name>
</gene>
<dbReference type="AlphaFoldDB" id="A0A2S7I7R6"/>
<sequence length="71" mass="8296">MKKAITTVLFANFLHAQETIQLDRPDQTESVYVVPKNYLQTEMGFMFEKTDKTENHFISPLFFGNMDSMTK</sequence>
<name>A0A2S7I7R6_9FLAO</name>